<dbReference type="EMBL" id="BK015001">
    <property type="protein sequence ID" value="DAD86524.1"/>
    <property type="molecule type" value="Genomic_DNA"/>
</dbReference>
<evidence type="ECO:0000313" key="1">
    <source>
        <dbReference type="EMBL" id="DAD86524.1"/>
    </source>
</evidence>
<reference evidence="1" key="1">
    <citation type="journal article" date="2021" name="Proc. Natl. Acad. Sci. U.S.A.">
        <title>A Catalog of Tens of Thousands of Viruses from Human Metagenomes Reveals Hidden Associations with Chronic Diseases.</title>
        <authorList>
            <person name="Tisza M.J."/>
            <person name="Buck C.B."/>
        </authorList>
    </citation>
    <scope>NUCLEOTIDE SEQUENCE</scope>
    <source>
        <strain evidence="1">Ctu1h4</strain>
    </source>
</reference>
<proteinExistence type="predicted"/>
<organism evidence="1">
    <name type="scientific">Siphoviridae sp. ctu1h4</name>
    <dbReference type="NCBI Taxonomy" id="2826499"/>
    <lineage>
        <taxon>Viruses</taxon>
        <taxon>Duplodnaviria</taxon>
        <taxon>Heunggongvirae</taxon>
        <taxon>Uroviricota</taxon>
        <taxon>Caudoviricetes</taxon>
    </lineage>
</organism>
<name>A0A8S5MWE0_9CAUD</name>
<accession>A0A8S5MWE0</accession>
<sequence length="101" mass="11175">MANKIEIPVNGGTGKLIYWLRQHKLGLPGKFGLIPATDVDVINIDPRTVEGAPGQRIIYMLAEGVLYSYGIPSSGLDDLKEIIRQIDGARYIARINQRLNN</sequence>
<protein>
    <submittedName>
        <fullName evidence="1">Uncharacterized protein</fullName>
    </submittedName>
</protein>